<dbReference type="KEGG" id="mcau:MIT9_P1196"/>
<feature type="signal peptide" evidence="1">
    <location>
        <begin position="1"/>
        <end position="22"/>
    </location>
</feature>
<organism evidence="2 3">
    <name type="scientific">Methylomarinovum caldicuralii</name>
    <dbReference type="NCBI Taxonomy" id="438856"/>
    <lineage>
        <taxon>Bacteria</taxon>
        <taxon>Pseudomonadati</taxon>
        <taxon>Pseudomonadota</taxon>
        <taxon>Gammaproteobacteria</taxon>
        <taxon>Methylococcales</taxon>
        <taxon>Methylothermaceae</taxon>
        <taxon>Methylomarinovum</taxon>
    </lineage>
</organism>
<feature type="chain" id="PRO_5043493668" evidence="1">
    <location>
        <begin position="23"/>
        <end position="807"/>
    </location>
</feature>
<evidence type="ECO:0000256" key="1">
    <source>
        <dbReference type="SAM" id="SignalP"/>
    </source>
</evidence>
<dbReference type="RefSeq" id="WP_317706535.1">
    <property type="nucleotide sequence ID" value="NZ_AP024714.1"/>
</dbReference>
<reference evidence="3" key="1">
    <citation type="journal article" date="2024" name="Int. J. Syst. Evol. Microbiol.">
        <title>Methylomarinovum tepidoasis sp. nov., a moderately thermophilic methanotroph of the family Methylothermaceae isolated from a deep-sea hydrothermal field.</title>
        <authorList>
            <person name="Hirayama H."/>
            <person name="Takaki Y."/>
            <person name="Abe M."/>
            <person name="Miyazaki M."/>
            <person name="Uematsu K."/>
            <person name="Matsui Y."/>
            <person name="Takai K."/>
        </authorList>
    </citation>
    <scope>NUCLEOTIDE SEQUENCE [LARGE SCALE GENOMIC DNA]</scope>
    <source>
        <strain evidence="3">IT-9</strain>
    </source>
</reference>
<evidence type="ECO:0000313" key="3">
    <source>
        <dbReference type="Proteomes" id="UP001321825"/>
    </source>
</evidence>
<dbReference type="Gene3D" id="2.130.10.10">
    <property type="entry name" value="YVTN repeat-like/Quinoprotein amine dehydrogenase"/>
    <property type="match status" value="1"/>
</dbReference>
<sequence>MKTFVMRSVLALAILFWGMAGAETLVPDAVYGQTDSGIEYVTIPVTDCANLTATPIVVGDWLVYPMHEHSSNCSGPGPYRHTLFGYRLSDGRLYQLRDDGAGEAPLNYWQDQDLLLWNTTFGGTVFLLDPGTFDLRRKLSVQTTSDSGGVVLDGLYYFCTINSPDHTCQNPTNPNCGALFAIDAEGNVVHSLNLDGGFLAWIGTSPTSDGQYLYWSTAAQTVGEKSGDETTYTYGCSVVKTDKELNVLASFDPGDPACYMLPFTGANMDSVSGEVVPDGTGLWVQYVRPNEAAGAGGQFKSVLYRLDLNLQEQCRLTFDFEPQTQAAGFYAAPTVDADGNAYVPVSVPDADHTRRGQLWKVTPACEATLLAEVPGSFAHASPTLADDRYVLFATDGRLQVLTLTGEQVRDYTLASQAPVLTSPVIHEGTIYVVQEDGTLNRIEGSGVAGYGSAIWPRYRRDNRGSAALSSSKGASAQVRGAFIAFHLEVKDLPGIRSLWPRLEDFMALADRYGHKITLQFSAPWVDYVVQSGLTDKVLAWEAEGHEIALHHHGPTHKFFDGYTDAPDLIRTDAWYGNGKNVAWQGGMDALMEKLAPLTRRGILSAGMSDEDTDWPEGVLFYATDSGLEPSRDDLLSTPVVKWHNGQPVVEIYNTGYLISHLGDAAVTLSDIESALQSATEAQYMGIVFNDETISEDFAEIEPLFQLLQRYGVQVRTVSDLLGKLDGAGVREAEAVMDAGEAQYPQYFPSHETTRWFDPYLYRFYPETGVYLGINEDEKAVYLLGGVFGDTLYRVGSVSEVKALLGLD</sequence>
<protein>
    <submittedName>
        <fullName evidence="2">Uncharacterized protein</fullName>
    </submittedName>
</protein>
<keyword evidence="1" id="KW-0732">Signal</keyword>
<evidence type="ECO:0000313" key="2">
    <source>
        <dbReference type="EMBL" id="BCX81618.1"/>
    </source>
</evidence>
<name>A0AAU9BS01_9GAMM</name>
<dbReference type="SUPFAM" id="SSF69304">
    <property type="entry name" value="Tricorn protease N-terminal domain"/>
    <property type="match status" value="1"/>
</dbReference>
<gene>
    <name evidence="2" type="ORF">MIT9_P1196</name>
</gene>
<dbReference type="AlphaFoldDB" id="A0AAU9BS01"/>
<keyword evidence="3" id="KW-1185">Reference proteome</keyword>
<proteinExistence type="predicted"/>
<dbReference type="Proteomes" id="UP001321825">
    <property type="component" value="Chromosome"/>
</dbReference>
<dbReference type="EMBL" id="AP024714">
    <property type="protein sequence ID" value="BCX81618.1"/>
    <property type="molecule type" value="Genomic_DNA"/>
</dbReference>
<dbReference type="InterPro" id="IPR015943">
    <property type="entry name" value="WD40/YVTN_repeat-like_dom_sf"/>
</dbReference>
<accession>A0AAU9BS01</accession>